<evidence type="ECO:0000256" key="1">
    <source>
        <dbReference type="ARBA" id="ARBA00004167"/>
    </source>
</evidence>
<evidence type="ECO:0000313" key="4">
    <source>
        <dbReference type="EMBL" id="MQS00244.1"/>
    </source>
</evidence>
<evidence type="ECO:0008006" key="6">
    <source>
        <dbReference type="Google" id="ProtNLM"/>
    </source>
</evidence>
<comment type="caution">
    <text evidence="4">The sequence shown here is derived from an EMBL/GenBank/DDBJ whole genome shotgun (WGS) entry which is preliminary data.</text>
</comment>
<dbReference type="EMBL" id="WIPH01000087">
    <property type="protein sequence ID" value="MQS00244.1"/>
    <property type="molecule type" value="Genomic_DNA"/>
</dbReference>
<dbReference type="Pfam" id="PF13704">
    <property type="entry name" value="Glyco_tranf_2_4"/>
    <property type="match status" value="1"/>
</dbReference>
<sequence>MAIPLKTAVNGDFMNGIAAENSGMELFHLKTFHGTSLFFCSEERILKHSLEKQPSYIDVVLVPFPEDPGFFLIAPVNLGEDVEQTHPEENNVFKDRFFVFTTGFHHDDTVSLLSLNGKKFFSADPFGNVAFNRDESQEWEVFSLYPSHAAVSDKTSRLFTEICSVFSTRNTPEQSLHAISRSHQNMRAELLNLFCHTLNADQRKQFSKIFTDAFLNLPDDNYFSISEIINHIPYKDWIHRALLELSHWNIRRTSRSFRNVPGEFDFLGYGHIRDRGNGIYWGAVLLGVVREAIRSRKDIALLATARDEGIYLLEWIAHHRVIGIKDFFIYTNDNTDGSDVLLKALSENKEITWIDNTGNHAPGINMQFKAYNHALTTLSEILDYRWCAVVDIDEAILPSKNVGNSIAPVIAARDAQGVDCFSLSWRVYYPNGHLTWENELSAERFVEGEKHPLVKSIFRTGLFNYSYAHHPECSYTNRKYTTVDGNYYPQSTTFSDDLNFSQKPTQWAYVCHYHLRSFEEYVWKFSRGENDGHGVVKNKHFRYNSPAIFNLFTQTFDVRGTSQSARLTEKVRAEIRRLASLPGVMDAMQNIAFRYSTASATFVEESLQSILADNRVDPDTKQAWQNLCLSWRKERAGNR</sequence>
<dbReference type="PANTHER" id="PTHR21461">
    <property type="entry name" value="GLYCOSYLTRANSFERASE FAMILY 92 PROTEIN"/>
    <property type="match status" value="1"/>
</dbReference>
<name>A0A7X1VNX3_9PROT</name>
<evidence type="ECO:0000313" key="5">
    <source>
        <dbReference type="Proteomes" id="UP000432209"/>
    </source>
</evidence>
<dbReference type="PANTHER" id="PTHR21461:SF69">
    <property type="entry name" value="GLYCOSYLTRANSFERASE FAMILY 92 PROTEIN"/>
    <property type="match status" value="1"/>
</dbReference>
<evidence type="ECO:0000256" key="3">
    <source>
        <dbReference type="ARBA" id="ARBA00022989"/>
    </source>
</evidence>
<dbReference type="GO" id="GO:0016757">
    <property type="term" value="F:glycosyltransferase activity"/>
    <property type="evidence" value="ECO:0007669"/>
    <property type="project" value="TreeGrafter"/>
</dbReference>
<keyword evidence="5" id="KW-1185">Reference proteome</keyword>
<dbReference type="SUPFAM" id="SSF53448">
    <property type="entry name" value="Nucleotide-diphospho-sugar transferases"/>
    <property type="match status" value="1"/>
</dbReference>
<dbReference type="GO" id="GO:0016020">
    <property type="term" value="C:membrane"/>
    <property type="evidence" value="ECO:0007669"/>
    <property type="project" value="UniProtKB-SubCell"/>
</dbReference>
<reference evidence="4 5" key="1">
    <citation type="submission" date="2019-10" db="EMBL/GenBank/DDBJ databases">
        <title>Gluconobacter aidae sp. nov., a novel species of acetic acid bacteria isolated in Thailand.</title>
        <authorList>
            <person name="Yukphan P."/>
            <person name="Charoenyingcharoen P."/>
            <person name="Malimas S."/>
            <person name="Muramatsu Y."/>
            <person name="Nakagawa Y."/>
            <person name="Tanasupawat S."/>
            <person name="Yamada Y."/>
        </authorList>
    </citation>
    <scope>NUCLEOTIDE SEQUENCE [LARGE SCALE GENOMIC DNA]</scope>
    <source>
        <strain evidence="4 5">AC10</strain>
    </source>
</reference>
<protein>
    <recommendedName>
        <fullName evidence="6">Glycosyl transferase family 2</fullName>
    </recommendedName>
</protein>
<dbReference type="GO" id="GO:0005737">
    <property type="term" value="C:cytoplasm"/>
    <property type="evidence" value="ECO:0007669"/>
    <property type="project" value="TreeGrafter"/>
</dbReference>
<accession>A0A7X1VNX3</accession>
<dbReference type="AlphaFoldDB" id="A0A7X1VNX3"/>
<dbReference type="Proteomes" id="UP000432209">
    <property type="component" value="Unassembled WGS sequence"/>
</dbReference>
<dbReference type="InterPro" id="IPR029044">
    <property type="entry name" value="Nucleotide-diphossugar_trans"/>
</dbReference>
<gene>
    <name evidence="4" type="ORF">GFJ39_13890</name>
</gene>
<proteinExistence type="predicted"/>
<comment type="subcellular location">
    <subcellularLocation>
        <location evidence="1">Membrane</location>
        <topology evidence="1">Single-pass membrane protein</topology>
    </subcellularLocation>
</comment>
<keyword evidence="2" id="KW-0812">Transmembrane</keyword>
<evidence type="ECO:0000256" key="2">
    <source>
        <dbReference type="ARBA" id="ARBA00022692"/>
    </source>
</evidence>
<keyword evidence="3" id="KW-1133">Transmembrane helix</keyword>
<organism evidence="4 5">
    <name type="scientific">Gluconobacter aidae</name>
    <dbReference type="NCBI Taxonomy" id="2662454"/>
    <lineage>
        <taxon>Bacteria</taxon>
        <taxon>Pseudomonadati</taxon>
        <taxon>Pseudomonadota</taxon>
        <taxon>Alphaproteobacteria</taxon>
        <taxon>Acetobacterales</taxon>
        <taxon>Acetobacteraceae</taxon>
        <taxon>Gluconobacter</taxon>
    </lineage>
</organism>
<keyword evidence="3" id="KW-0472">Membrane</keyword>